<feature type="domain" description="DUF7586" evidence="2">
    <location>
        <begin position="352"/>
        <end position="434"/>
    </location>
</feature>
<dbReference type="InterPro" id="IPR012338">
    <property type="entry name" value="Beta-lactam/transpept-like"/>
</dbReference>
<dbReference type="GO" id="GO:0016787">
    <property type="term" value="F:hydrolase activity"/>
    <property type="evidence" value="ECO:0007669"/>
    <property type="project" value="UniProtKB-KW"/>
</dbReference>
<keyword evidence="3" id="KW-0378">Hydrolase</keyword>
<sequence length="451" mass="47744">MLTHTHRYDAVLASLQAAGRLPSITAAVARGGEVEWRGSVSVDPSGLSDSPGVRSAYRIGSITKTLTAVLVLQLRDAGRLALDDPIGDLVPCGDYGSATVRELLSHTSGMQSEPSGPWWERIDGGSLDDLLAANPGAGRVAGPGEFYHYSNLGFALLGAAVSRLHDVPWWEVVQQRILVPLGMTHTTYLPPADHARGSSVDHFAHTLVREPHADTGAMAPAGQLWSTVDDLLRWADFLAVGHPELVPATTLEEMAAPSFGGGEGPAGAGESYGLGLRRVRVDGRTLVGHTGSMPGFLASLFVDRETRDAVVALANATTGLATDQVPAALLTDALPAVPEAVAVPWRPSTSPVPAAVADVLGVWFWGNTGFGFEWADQTLVGRDLRTGEIEERFRLADGVFVGIDGYHRGEMLRLVRHADGTASHLECATFVWTRSPYDPRAPIPGGPPSAT</sequence>
<dbReference type="InterPro" id="IPR056008">
    <property type="entry name" value="DUF7586"/>
</dbReference>
<organism evidence="3 4">
    <name type="scientific">Nocardioides ginsengisoli</name>
    <dbReference type="NCBI Taxonomy" id="363868"/>
    <lineage>
        <taxon>Bacteria</taxon>
        <taxon>Bacillati</taxon>
        <taxon>Actinomycetota</taxon>
        <taxon>Actinomycetes</taxon>
        <taxon>Propionibacteriales</taxon>
        <taxon>Nocardioidaceae</taxon>
        <taxon>Nocardioides</taxon>
    </lineage>
</organism>
<dbReference type="Proteomes" id="UP001597229">
    <property type="component" value="Unassembled WGS sequence"/>
</dbReference>
<evidence type="ECO:0000313" key="3">
    <source>
        <dbReference type="EMBL" id="MFD1249220.1"/>
    </source>
</evidence>
<dbReference type="Gene3D" id="3.40.710.10">
    <property type="entry name" value="DD-peptidase/beta-lactamase superfamily"/>
    <property type="match status" value="1"/>
</dbReference>
<evidence type="ECO:0000259" key="2">
    <source>
        <dbReference type="Pfam" id="PF24491"/>
    </source>
</evidence>
<name>A0ABW3W2A5_9ACTN</name>
<gene>
    <name evidence="3" type="ORF">ACFQ3F_15590</name>
</gene>
<reference evidence="4" key="1">
    <citation type="journal article" date="2019" name="Int. J. Syst. Evol. Microbiol.">
        <title>The Global Catalogue of Microorganisms (GCM) 10K type strain sequencing project: providing services to taxonomists for standard genome sequencing and annotation.</title>
        <authorList>
            <consortium name="The Broad Institute Genomics Platform"/>
            <consortium name="The Broad Institute Genome Sequencing Center for Infectious Disease"/>
            <person name="Wu L."/>
            <person name="Ma J."/>
        </authorList>
    </citation>
    <scope>NUCLEOTIDE SEQUENCE [LARGE SCALE GENOMIC DNA]</scope>
    <source>
        <strain evidence="4">CCUG 52478</strain>
    </source>
</reference>
<keyword evidence="4" id="KW-1185">Reference proteome</keyword>
<comment type="caution">
    <text evidence="3">The sequence shown here is derived from an EMBL/GenBank/DDBJ whole genome shotgun (WGS) entry which is preliminary data.</text>
</comment>
<dbReference type="PANTHER" id="PTHR46825">
    <property type="entry name" value="D-ALANYL-D-ALANINE-CARBOXYPEPTIDASE/ENDOPEPTIDASE AMPH"/>
    <property type="match status" value="1"/>
</dbReference>
<dbReference type="Pfam" id="PF24491">
    <property type="entry name" value="DUF7586"/>
    <property type="match status" value="1"/>
</dbReference>
<dbReference type="EC" id="3.-.-.-" evidence="3"/>
<evidence type="ECO:0000259" key="1">
    <source>
        <dbReference type="Pfam" id="PF00144"/>
    </source>
</evidence>
<proteinExistence type="predicted"/>
<accession>A0ABW3W2A5</accession>
<dbReference type="RefSeq" id="WP_367921773.1">
    <property type="nucleotide sequence ID" value="NZ_BAABAC010000049.1"/>
</dbReference>
<dbReference type="Pfam" id="PF00144">
    <property type="entry name" value="Beta-lactamase"/>
    <property type="match status" value="1"/>
</dbReference>
<dbReference type="InterPro" id="IPR050491">
    <property type="entry name" value="AmpC-like"/>
</dbReference>
<dbReference type="PANTHER" id="PTHR46825:SF7">
    <property type="entry name" value="D-ALANYL-D-ALANINE CARBOXYPEPTIDASE"/>
    <property type="match status" value="1"/>
</dbReference>
<evidence type="ECO:0000313" key="4">
    <source>
        <dbReference type="Proteomes" id="UP001597229"/>
    </source>
</evidence>
<protein>
    <submittedName>
        <fullName evidence="3">Serine hydrolase domain-containing protein</fullName>
        <ecNumber evidence="3">3.-.-.-</ecNumber>
    </submittedName>
</protein>
<dbReference type="SUPFAM" id="SSF56601">
    <property type="entry name" value="beta-lactamase/transpeptidase-like"/>
    <property type="match status" value="1"/>
</dbReference>
<dbReference type="EMBL" id="JBHTLX010000020">
    <property type="protein sequence ID" value="MFD1249220.1"/>
    <property type="molecule type" value="Genomic_DNA"/>
</dbReference>
<dbReference type="InterPro" id="IPR001466">
    <property type="entry name" value="Beta-lactam-related"/>
</dbReference>
<feature type="domain" description="Beta-lactamase-related" evidence="1">
    <location>
        <begin position="9"/>
        <end position="329"/>
    </location>
</feature>